<sequence length="299" mass="33038">MHEIAPTWNERCNRQLSRRRQRALSGQMRTSQAPTRAAKELALAVLLIAVGVRACAAAAATTVCASNVQSPPFFYVAQFNKDGTLPRGLAVEILREAIGTRVGGPHIAKLPWKRCLKLAELGLIDIVINVPTAQIDAAPFFITEPYVEMRSAYYVSRRRWPRGIPITNLEDLKAYRLCSLSGNTYDGYGLRGQPVDSGTNNYISLIGKLHAGNCDLFIEKREVVAGLRLLAPRVAEAFASRDLISARLPEDSPIGLHFAVSKRSKEGAALRARLDRTIARLKAANTINRWMMGYLNAQR</sequence>
<protein>
    <submittedName>
        <fullName evidence="1">Uncharacterized protein</fullName>
    </submittedName>
</protein>
<keyword evidence="2" id="KW-1185">Reference proteome</keyword>
<dbReference type="OrthoDB" id="8779113at2"/>
<dbReference type="AlphaFoldDB" id="A0A2U2I7S3"/>
<dbReference type="Gene3D" id="3.40.190.10">
    <property type="entry name" value="Periplasmic binding protein-like II"/>
    <property type="match status" value="2"/>
</dbReference>
<organism evidence="1 2">
    <name type="scientific">Massilia glaciei</name>
    <dbReference type="NCBI Taxonomy" id="1524097"/>
    <lineage>
        <taxon>Bacteria</taxon>
        <taxon>Pseudomonadati</taxon>
        <taxon>Pseudomonadota</taxon>
        <taxon>Betaproteobacteria</taxon>
        <taxon>Burkholderiales</taxon>
        <taxon>Oxalobacteraceae</taxon>
        <taxon>Telluria group</taxon>
        <taxon>Massilia</taxon>
    </lineage>
</organism>
<dbReference type="Proteomes" id="UP000241421">
    <property type="component" value="Unassembled WGS sequence"/>
</dbReference>
<dbReference type="SUPFAM" id="SSF53850">
    <property type="entry name" value="Periplasmic binding protein-like II"/>
    <property type="match status" value="1"/>
</dbReference>
<gene>
    <name evidence="1" type="ORF">C7C56_000070</name>
</gene>
<proteinExistence type="predicted"/>
<dbReference type="RefSeq" id="WP_106755480.1">
    <property type="nucleotide sequence ID" value="NZ_PXWF02000001.1"/>
</dbReference>
<name>A0A2U2I7S3_9BURK</name>
<dbReference type="EMBL" id="PXWF02000001">
    <property type="protein sequence ID" value="PWF55778.1"/>
    <property type="molecule type" value="Genomic_DNA"/>
</dbReference>
<accession>A0A2U2I7S3</accession>
<reference evidence="1 2" key="1">
    <citation type="submission" date="2018-04" db="EMBL/GenBank/DDBJ databases">
        <title>Massilia violaceinigra sp. nov., a novel purple-pigmented bacterium isolated from Tianshan glacier, Xinjiang, China.</title>
        <authorList>
            <person name="Wang H."/>
        </authorList>
    </citation>
    <scope>NUCLEOTIDE SEQUENCE [LARGE SCALE GENOMIC DNA]</scope>
    <source>
        <strain evidence="1 2">B448-2</strain>
    </source>
</reference>
<evidence type="ECO:0000313" key="2">
    <source>
        <dbReference type="Proteomes" id="UP000241421"/>
    </source>
</evidence>
<evidence type="ECO:0000313" key="1">
    <source>
        <dbReference type="EMBL" id="PWF55778.1"/>
    </source>
</evidence>
<comment type="caution">
    <text evidence="1">The sequence shown here is derived from an EMBL/GenBank/DDBJ whole genome shotgun (WGS) entry which is preliminary data.</text>
</comment>